<feature type="non-terminal residue" evidence="4">
    <location>
        <position position="1"/>
    </location>
</feature>
<dbReference type="InterPro" id="IPR011659">
    <property type="entry name" value="WD40"/>
</dbReference>
<name>A0A538TWN0_UNCEI</name>
<dbReference type="SUPFAM" id="SSF56112">
    <property type="entry name" value="Protein kinase-like (PK-like)"/>
    <property type="match status" value="1"/>
</dbReference>
<evidence type="ECO:0000313" key="4">
    <source>
        <dbReference type="EMBL" id="TMQ68034.1"/>
    </source>
</evidence>
<proteinExistence type="inferred from homology"/>
<reference evidence="4 5" key="1">
    <citation type="journal article" date="2019" name="Nat. Microbiol.">
        <title>Mediterranean grassland soil C-N compound turnover is dependent on rainfall and depth, and is mediated by genomically divergent microorganisms.</title>
        <authorList>
            <person name="Diamond S."/>
            <person name="Andeer P.F."/>
            <person name="Li Z."/>
            <person name="Crits-Christoph A."/>
            <person name="Burstein D."/>
            <person name="Anantharaman K."/>
            <person name="Lane K.R."/>
            <person name="Thomas B.C."/>
            <person name="Pan C."/>
            <person name="Northen T.R."/>
            <person name="Banfield J.F."/>
        </authorList>
    </citation>
    <scope>NUCLEOTIDE SEQUENCE [LARGE SCALE GENOMIC DNA]</scope>
    <source>
        <strain evidence="4">WS_11</strain>
    </source>
</reference>
<comment type="similarity">
    <text evidence="1">Belongs to the TolB family.</text>
</comment>
<dbReference type="Pfam" id="PF07676">
    <property type="entry name" value="PD40"/>
    <property type="match status" value="4"/>
</dbReference>
<dbReference type="AlphaFoldDB" id="A0A538TWN0"/>
<sequence length="671" mass="72262">WSFGCVLFECLTGRPVFSGETVSDLVAHILQTEPDWKALPAITPPAVRRLLERCLRKDARERLRDIGDARIEMDEMLSAGVSAAGVPPTTGAAQAADGHRGSSTVIAWAVAALTLALAAVTLLVPGLLRRSPAPLAARAMIASPAGMQISTNPSDAAVSPDGRSIVFVVSDTTGASRLWLRPLESLDARPIEGTEYADAGNSPALPFWSPDGKSIGFFADNKLKTIPVTGGTAQALCSVSNARGGTWNRQGVILFSRFSQGPLFRVSQSGGDPEQITVVDSTLHETAHRFPRFLPDGRHYEFVSLPGHDGKLDTWIGELGSSKRTLVASAGSGALFAPPGHMVFVRDQSLVAQPFDPGRMRLKGEPTVIGDAPENLNILGTMPASASDHGVLVYPASAATVSHLMWIGRDGTVRGAFPVPAGDYREIVLSPDDRQVVLLRQDSPTSADLWIADVSSGALRRLTTDGIQRHTLLWSGDGKRLAYAVSRGGQYDFWEREVSGSEEERPLFVSSSPLKNLSDLTHDGSYLIYDDIGKTTQRDIWALPLTGDRKPFLYLGTPFNETSGILSPDGHWMLYQSDESGRPEMYVQSFPKPGNKVRISLYASQQAAMSVPVTIGPTFTAGQPKLLLVRPKELVTVGATSDFQRFLAALASGERRSSLTLLTNWESLLGR</sequence>
<dbReference type="Gene3D" id="1.10.510.10">
    <property type="entry name" value="Transferase(Phosphotransferase) domain 1"/>
    <property type="match status" value="1"/>
</dbReference>
<evidence type="ECO:0000313" key="5">
    <source>
        <dbReference type="Proteomes" id="UP000319771"/>
    </source>
</evidence>
<evidence type="ECO:0000259" key="3">
    <source>
        <dbReference type="PROSITE" id="PS50011"/>
    </source>
</evidence>
<dbReference type="Gene3D" id="2.120.10.30">
    <property type="entry name" value="TolB, C-terminal domain"/>
    <property type="match status" value="2"/>
</dbReference>
<feature type="domain" description="Protein kinase" evidence="3">
    <location>
        <begin position="1"/>
        <end position="77"/>
    </location>
</feature>
<feature type="transmembrane region" description="Helical" evidence="2">
    <location>
        <begin position="105"/>
        <end position="128"/>
    </location>
</feature>
<dbReference type="InterPro" id="IPR000719">
    <property type="entry name" value="Prot_kinase_dom"/>
</dbReference>
<dbReference type="InterPro" id="IPR011042">
    <property type="entry name" value="6-blade_b-propeller_TolB-like"/>
</dbReference>
<keyword evidence="2" id="KW-1133">Transmembrane helix</keyword>
<comment type="caution">
    <text evidence="4">The sequence shown here is derived from an EMBL/GenBank/DDBJ whole genome shotgun (WGS) entry which is preliminary data.</text>
</comment>
<accession>A0A538TWN0</accession>
<dbReference type="Proteomes" id="UP000319771">
    <property type="component" value="Unassembled WGS sequence"/>
</dbReference>
<dbReference type="GO" id="GO:0004672">
    <property type="term" value="F:protein kinase activity"/>
    <property type="evidence" value="ECO:0007669"/>
    <property type="project" value="InterPro"/>
</dbReference>
<keyword evidence="2" id="KW-0472">Membrane</keyword>
<dbReference type="PANTHER" id="PTHR36842:SF1">
    <property type="entry name" value="PROTEIN TOLB"/>
    <property type="match status" value="1"/>
</dbReference>
<protein>
    <recommendedName>
        <fullName evidence="3">Protein kinase domain-containing protein</fullName>
    </recommendedName>
</protein>
<dbReference type="GO" id="GO:0005524">
    <property type="term" value="F:ATP binding"/>
    <property type="evidence" value="ECO:0007669"/>
    <property type="project" value="InterPro"/>
</dbReference>
<dbReference type="PROSITE" id="PS50011">
    <property type="entry name" value="PROTEIN_KINASE_DOM"/>
    <property type="match status" value="1"/>
</dbReference>
<dbReference type="SUPFAM" id="SSF82171">
    <property type="entry name" value="DPP6 N-terminal domain-like"/>
    <property type="match status" value="1"/>
</dbReference>
<gene>
    <name evidence="4" type="ORF">E6K81_16805</name>
</gene>
<dbReference type="PANTHER" id="PTHR36842">
    <property type="entry name" value="PROTEIN TOLB HOMOLOG"/>
    <property type="match status" value="1"/>
</dbReference>
<dbReference type="EMBL" id="VBPB01000400">
    <property type="protein sequence ID" value="TMQ68034.1"/>
    <property type="molecule type" value="Genomic_DNA"/>
</dbReference>
<evidence type="ECO:0000256" key="2">
    <source>
        <dbReference type="SAM" id="Phobius"/>
    </source>
</evidence>
<dbReference type="InterPro" id="IPR011009">
    <property type="entry name" value="Kinase-like_dom_sf"/>
</dbReference>
<keyword evidence="2" id="KW-0812">Transmembrane</keyword>
<organism evidence="4 5">
    <name type="scientific">Eiseniibacteriota bacterium</name>
    <dbReference type="NCBI Taxonomy" id="2212470"/>
    <lineage>
        <taxon>Bacteria</taxon>
        <taxon>Candidatus Eiseniibacteriota</taxon>
    </lineage>
</organism>
<evidence type="ECO:0000256" key="1">
    <source>
        <dbReference type="ARBA" id="ARBA00009820"/>
    </source>
</evidence>